<dbReference type="EMBL" id="BMAW01068100">
    <property type="protein sequence ID" value="GFT62717.1"/>
    <property type="molecule type" value="Genomic_DNA"/>
</dbReference>
<dbReference type="AlphaFoldDB" id="A0A8X6PBZ0"/>
<sequence length="87" mass="9598">MALGSHPLPYLVTMRVLNHGVTFKPDTRNGSKDAISNLPQLVINLAACRFPQKLGNATACNSHFLFPYFYVIHFGNPILAPIFVWGG</sequence>
<accession>A0A8X6PBZ0</accession>
<evidence type="ECO:0000313" key="2">
    <source>
        <dbReference type="Proteomes" id="UP000887013"/>
    </source>
</evidence>
<proteinExistence type="predicted"/>
<comment type="caution">
    <text evidence="1">The sequence shown here is derived from an EMBL/GenBank/DDBJ whole genome shotgun (WGS) entry which is preliminary data.</text>
</comment>
<gene>
    <name evidence="1" type="ORF">NPIL_577481</name>
</gene>
<dbReference type="Proteomes" id="UP000887013">
    <property type="component" value="Unassembled WGS sequence"/>
</dbReference>
<name>A0A8X6PBZ0_NEPPI</name>
<organism evidence="1 2">
    <name type="scientific">Nephila pilipes</name>
    <name type="common">Giant wood spider</name>
    <name type="synonym">Nephila maculata</name>
    <dbReference type="NCBI Taxonomy" id="299642"/>
    <lineage>
        <taxon>Eukaryota</taxon>
        <taxon>Metazoa</taxon>
        <taxon>Ecdysozoa</taxon>
        <taxon>Arthropoda</taxon>
        <taxon>Chelicerata</taxon>
        <taxon>Arachnida</taxon>
        <taxon>Araneae</taxon>
        <taxon>Araneomorphae</taxon>
        <taxon>Entelegynae</taxon>
        <taxon>Araneoidea</taxon>
        <taxon>Nephilidae</taxon>
        <taxon>Nephila</taxon>
    </lineage>
</organism>
<evidence type="ECO:0000313" key="1">
    <source>
        <dbReference type="EMBL" id="GFT62717.1"/>
    </source>
</evidence>
<keyword evidence="2" id="KW-1185">Reference proteome</keyword>
<protein>
    <submittedName>
        <fullName evidence="1">Uncharacterized protein</fullName>
    </submittedName>
</protein>
<reference evidence="1" key="1">
    <citation type="submission" date="2020-08" db="EMBL/GenBank/DDBJ databases">
        <title>Multicomponent nature underlies the extraordinary mechanical properties of spider dragline silk.</title>
        <authorList>
            <person name="Kono N."/>
            <person name="Nakamura H."/>
            <person name="Mori M."/>
            <person name="Yoshida Y."/>
            <person name="Ohtoshi R."/>
            <person name="Malay A.D."/>
            <person name="Moran D.A.P."/>
            <person name="Tomita M."/>
            <person name="Numata K."/>
            <person name="Arakawa K."/>
        </authorList>
    </citation>
    <scope>NUCLEOTIDE SEQUENCE</scope>
</reference>